<dbReference type="PANTHER" id="PTHR24213">
    <property type="entry name" value="ACTIN-BINDING LIM PROTEIN"/>
    <property type="match status" value="1"/>
</dbReference>
<dbReference type="Proteomes" id="UP000664859">
    <property type="component" value="Unassembled WGS sequence"/>
</dbReference>
<feature type="region of interest" description="Disordered" evidence="1">
    <location>
        <begin position="24"/>
        <end position="115"/>
    </location>
</feature>
<dbReference type="OrthoDB" id="197273at2759"/>
<dbReference type="InterPro" id="IPR003128">
    <property type="entry name" value="Villin_headpiece"/>
</dbReference>
<protein>
    <recommendedName>
        <fullName evidence="2">HP domain-containing protein</fullName>
    </recommendedName>
</protein>
<evidence type="ECO:0000313" key="4">
    <source>
        <dbReference type="Proteomes" id="UP000664859"/>
    </source>
</evidence>
<dbReference type="AlphaFoldDB" id="A0A835Z8M5"/>
<feature type="compositionally biased region" description="Low complexity" evidence="1">
    <location>
        <begin position="174"/>
        <end position="187"/>
    </location>
</feature>
<organism evidence="3 4">
    <name type="scientific">Tribonema minus</name>
    <dbReference type="NCBI Taxonomy" id="303371"/>
    <lineage>
        <taxon>Eukaryota</taxon>
        <taxon>Sar</taxon>
        <taxon>Stramenopiles</taxon>
        <taxon>Ochrophyta</taxon>
        <taxon>PX clade</taxon>
        <taxon>Xanthophyceae</taxon>
        <taxon>Tribonematales</taxon>
        <taxon>Tribonemataceae</taxon>
        <taxon>Tribonema</taxon>
    </lineage>
</organism>
<dbReference type="SMART" id="SM00153">
    <property type="entry name" value="VHP"/>
    <property type="match status" value="1"/>
</dbReference>
<name>A0A835Z8M5_9STRA</name>
<feature type="region of interest" description="Disordered" evidence="1">
    <location>
        <begin position="216"/>
        <end position="240"/>
    </location>
</feature>
<feature type="compositionally biased region" description="Low complexity" evidence="1">
    <location>
        <begin position="42"/>
        <end position="72"/>
    </location>
</feature>
<keyword evidence="4" id="KW-1185">Reference proteome</keyword>
<dbReference type="PROSITE" id="PS51089">
    <property type="entry name" value="HP"/>
    <property type="match status" value="1"/>
</dbReference>
<evidence type="ECO:0000259" key="2">
    <source>
        <dbReference type="PROSITE" id="PS51089"/>
    </source>
</evidence>
<dbReference type="GO" id="GO:0051015">
    <property type="term" value="F:actin filament binding"/>
    <property type="evidence" value="ECO:0007669"/>
    <property type="project" value="TreeGrafter"/>
</dbReference>
<sequence length="310" mass="32010">MFKAPPGSGKASVLRTSELGAISVIEEGDTDSEDCIFGPLHGSGSRSSMNDSSTGTSRHPSSLSSTTGSHGSMNFNFPAPPTSAVNGASTAASACSRSNSGSSSGGAAARRRRSSEVRREWIRFIAIEDDEGSDNGDCGELQLSSSGDAPAVPASDATLASAVGDGATAAADVATAAPSAQSASPEQSPRKSTTTKVRFRSLNEAFQQITQSLNYGDTRRSLASSPDESPTSGGVIGSSVQQARGRVPMVVAYEVLRGRTEGLPAGVDVSRREQHLSDDEFLAVMGMGKAAFAALSKWKQVERKKAAKLF</sequence>
<comment type="caution">
    <text evidence="3">The sequence shown here is derived from an EMBL/GenBank/DDBJ whole genome shotgun (WGS) entry which is preliminary data.</text>
</comment>
<proteinExistence type="predicted"/>
<dbReference type="PANTHER" id="PTHR24213:SF9">
    <property type="entry name" value="UNCOORDINATED 115A, ISOFORM B-RELATED"/>
    <property type="match status" value="1"/>
</dbReference>
<dbReference type="EMBL" id="JAFCMP010000169">
    <property type="protein sequence ID" value="KAG5184308.1"/>
    <property type="molecule type" value="Genomic_DNA"/>
</dbReference>
<dbReference type="Pfam" id="PF02209">
    <property type="entry name" value="VHP"/>
    <property type="match status" value="1"/>
</dbReference>
<reference evidence="3" key="1">
    <citation type="submission" date="2021-02" db="EMBL/GenBank/DDBJ databases">
        <title>First Annotated Genome of the Yellow-green Alga Tribonema minus.</title>
        <authorList>
            <person name="Mahan K.M."/>
        </authorList>
    </citation>
    <scope>NUCLEOTIDE SEQUENCE</scope>
    <source>
        <strain evidence="3">UTEX B ZZ1240</strain>
    </source>
</reference>
<accession>A0A835Z8M5</accession>
<evidence type="ECO:0000313" key="3">
    <source>
        <dbReference type="EMBL" id="KAG5184308.1"/>
    </source>
</evidence>
<dbReference type="GO" id="GO:0007010">
    <property type="term" value="P:cytoskeleton organization"/>
    <property type="evidence" value="ECO:0007669"/>
    <property type="project" value="InterPro"/>
</dbReference>
<feature type="region of interest" description="Disordered" evidence="1">
    <location>
        <begin position="174"/>
        <end position="195"/>
    </location>
</feature>
<gene>
    <name evidence="3" type="ORF">JKP88DRAFT_289956</name>
</gene>
<feature type="compositionally biased region" description="Low complexity" evidence="1">
    <location>
        <begin position="91"/>
        <end position="108"/>
    </location>
</feature>
<feature type="domain" description="HP" evidence="2">
    <location>
        <begin position="245"/>
        <end position="310"/>
    </location>
</feature>
<dbReference type="SUPFAM" id="SSF47050">
    <property type="entry name" value="VHP, Villin headpiece domain"/>
    <property type="match status" value="1"/>
</dbReference>
<dbReference type="InterPro" id="IPR036886">
    <property type="entry name" value="Villin_headpiece_dom_sf"/>
</dbReference>
<dbReference type="GO" id="GO:0015629">
    <property type="term" value="C:actin cytoskeleton"/>
    <property type="evidence" value="ECO:0007669"/>
    <property type="project" value="TreeGrafter"/>
</dbReference>
<dbReference type="Gene3D" id="1.10.950.10">
    <property type="entry name" value="Villin headpiece domain"/>
    <property type="match status" value="1"/>
</dbReference>
<dbReference type="GO" id="GO:0030032">
    <property type="term" value="P:lamellipodium assembly"/>
    <property type="evidence" value="ECO:0007669"/>
    <property type="project" value="TreeGrafter"/>
</dbReference>
<feature type="region of interest" description="Disordered" evidence="1">
    <location>
        <begin position="130"/>
        <end position="153"/>
    </location>
</feature>
<evidence type="ECO:0000256" key="1">
    <source>
        <dbReference type="SAM" id="MobiDB-lite"/>
    </source>
</evidence>
<dbReference type="InterPro" id="IPR051618">
    <property type="entry name" value="Actin-binding_LIM"/>
</dbReference>